<accession>A0A9X0A413</accession>
<dbReference type="Proteomes" id="UP001163046">
    <property type="component" value="Unassembled WGS sequence"/>
</dbReference>
<comment type="caution">
    <text evidence="5">The sequence shown here is derived from an EMBL/GenBank/DDBJ whole genome shotgun (WGS) entry which is preliminary data.</text>
</comment>
<dbReference type="Gene3D" id="2.10.60.10">
    <property type="entry name" value="CD59"/>
    <property type="match status" value="1"/>
</dbReference>
<feature type="signal peptide" evidence="3">
    <location>
        <begin position="1"/>
        <end position="22"/>
    </location>
</feature>
<keyword evidence="6" id="KW-1185">Reference proteome</keyword>
<name>A0A9X0A413_9CNID</name>
<keyword evidence="1 3" id="KW-0732">Signal</keyword>
<dbReference type="InterPro" id="IPR035076">
    <property type="entry name" value="Toxin/TOLIP"/>
</dbReference>
<dbReference type="CDD" id="cd00117">
    <property type="entry name" value="TFP"/>
    <property type="match status" value="1"/>
</dbReference>
<sequence>MRHMNPVLIVPVLLALLYMGHALDCYSCTSQVSWEDCETNLKRGTCASGLDNCAKLYASGNGEVFARGCDTSDECSNQGTCKGLELNECSLHCCKEDFCNGSAMKKINGLI</sequence>
<dbReference type="OrthoDB" id="5952812at2759"/>
<dbReference type="SUPFAM" id="SSF57302">
    <property type="entry name" value="Snake toxin-like"/>
    <property type="match status" value="1"/>
</dbReference>
<evidence type="ECO:0000313" key="6">
    <source>
        <dbReference type="Proteomes" id="UP001163046"/>
    </source>
</evidence>
<feature type="domain" description="Snake toxin/toxin-like" evidence="4">
    <location>
        <begin position="23"/>
        <end position="100"/>
    </location>
</feature>
<keyword evidence="2" id="KW-1015">Disulfide bond</keyword>
<evidence type="ECO:0000256" key="2">
    <source>
        <dbReference type="ARBA" id="ARBA00023157"/>
    </source>
</evidence>
<gene>
    <name evidence="5" type="ORF">OS493_008325</name>
</gene>
<dbReference type="PANTHER" id="PTHR10036">
    <property type="entry name" value="CD59 GLYCOPROTEIN"/>
    <property type="match status" value="1"/>
</dbReference>
<protein>
    <recommendedName>
        <fullName evidence="4">Snake toxin/toxin-like domain-containing protein</fullName>
    </recommendedName>
</protein>
<evidence type="ECO:0000259" key="4">
    <source>
        <dbReference type="Pfam" id="PF00087"/>
    </source>
</evidence>
<reference evidence="5" key="1">
    <citation type="submission" date="2023-01" db="EMBL/GenBank/DDBJ databases">
        <title>Genome assembly of the deep-sea coral Lophelia pertusa.</title>
        <authorList>
            <person name="Herrera S."/>
            <person name="Cordes E."/>
        </authorList>
    </citation>
    <scope>NUCLEOTIDE SEQUENCE</scope>
    <source>
        <strain evidence="5">USNM1676648</strain>
        <tissue evidence="5">Polyp</tissue>
    </source>
</reference>
<dbReference type="AlphaFoldDB" id="A0A9X0A413"/>
<dbReference type="GO" id="GO:0098552">
    <property type="term" value="C:side of membrane"/>
    <property type="evidence" value="ECO:0007669"/>
    <property type="project" value="UniProtKB-KW"/>
</dbReference>
<dbReference type="InterPro" id="IPR045860">
    <property type="entry name" value="Snake_toxin-like_sf"/>
</dbReference>
<evidence type="ECO:0000313" key="5">
    <source>
        <dbReference type="EMBL" id="KAJ7393037.1"/>
    </source>
</evidence>
<dbReference type="EMBL" id="MU825399">
    <property type="protein sequence ID" value="KAJ7393037.1"/>
    <property type="molecule type" value="Genomic_DNA"/>
</dbReference>
<feature type="chain" id="PRO_5040895705" description="Snake toxin/toxin-like domain-containing protein" evidence="3">
    <location>
        <begin position="23"/>
        <end position="111"/>
    </location>
</feature>
<evidence type="ECO:0000256" key="1">
    <source>
        <dbReference type="ARBA" id="ARBA00022729"/>
    </source>
</evidence>
<evidence type="ECO:0000256" key="3">
    <source>
        <dbReference type="SAM" id="SignalP"/>
    </source>
</evidence>
<organism evidence="5 6">
    <name type="scientific">Desmophyllum pertusum</name>
    <dbReference type="NCBI Taxonomy" id="174260"/>
    <lineage>
        <taxon>Eukaryota</taxon>
        <taxon>Metazoa</taxon>
        <taxon>Cnidaria</taxon>
        <taxon>Anthozoa</taxon>
        <taxon>Hexacorallia</taxon>
        <taxon>Scleractinia</taxon>
        <taxon>Caryophylliina</taxon>
        <taxon>Caryophylliidae</taxon>
        <taxon>Desmophyllum</taxon>
    </lineage>
</organism>
<proteinExistence type="predicted"/>
<dbReference type="Pfam" id="PF00087">
    <property type="entry name" value="Toxin_TOLIP"/>
    <property type="match status" value="1"/>
</dbReference>